<reference evidence="3 4" key="1">
    <citation type="submission" date="2019-03" db="EMBL/GenBank/DDBJ databases">
        <title>Single cell metagenomics reveals metabolic interactions within the superorganism composed of flagellate Streblomastix strix and complex community of Bacteroidetes bacteria on its surface.</title>
        <authorList>
            <person name="Treitli S.C."/>
            <person name="Kolisko M."/>
            <person name="Husnik F."/>
            <person name="Keeling P."/>
            <person name="Hampl V."/>
        </authorList>
    </citation>
    <scope>NUCLEOTIDE SEQUENCE [LARGE SCALE GENOMIC DNA]</scope>
    <source>
        <strain evidence="3">ST1C</strain>
    </source>
</reference>
<dbReference type="GO" id="GO:0004725">
    <property type="term" value="F:protein tyrosine phosphatase activity"/>
    <property type="evidence" value="ECO:0007669"/>
    <property type="project" value="InterPro"/>
</dbReference>
<evidence type="ECO:0000313" key="3">
    <source>
        <dbReference type="EMBL" id="KAA6355645.1"/>
    </source>
</evidence>
<name>A0A5J4TDV2_9EUKA</name>
<dbReference type="PROSITE" id="PS50055">
    <property type="entry name" value="TYR_PHOSPHATASE_PTP"/>
    <property type="match status" value="1"/>
</dbReference>
<feature type="domain" description="Tyrosine-protein phosphatase" evidence="1">
    <location>
        <begin position="20"/>
        <end position="274"/>
    </location>
</feature>
<dbReference type="InterPro" id="IPR000242">
    <property type="entry name" value="PTP_cat"/>
</dbReference>
<dbReference type="Proteomes" id="UP000324800">
    <property type="component" value="Unassembled WGS sequence"/>
</dbReference>
<dbReference type="CDD" id="cd00047">
    <property type="entry name" value="PTPc"/>
    <property type="match status" value="1"/>
</dbReference>
<dbReference type="InterPro" id="IPR003595">
    <property type="entry name" value="Tyr_Pase_cat"/>
</dbReference>
<comment type="caution">
    <text evidence="3">The sequence shown here is derived from an EMBL/GenBank/DDBJ whole genome shotgun (WGS) entry which is preliminary data.</text>
</comment>
<dbReference type="SMART" id="SM00404">
    <property type="entry name" value="PTPc_motif"/>
    <property type="match status" value="1"/>
</dbReference>
<dbReference type="EMBL" id="SNRW01034282">
    <property type="protein sequence ID" value="KAA6355645.1"/>
    <property type="molecule type" value="Genomic_DNA"/>
</dbReference>
<dbReference type="InterPro" id="IPR000387">
    <property type="entry name" value="Tyr_Pase_dom"/>
</dbReference>
<dbReference type="PANTHER" id="PTHR19134:SF449">
    <property type="entry name" value="TYROSINE-PROTEIN PHOSPHATASE 1"/>
    <property type="match status" value="1"/>
</dbReference>
<evidence type="ECO:0000313" key="4">
    <source>
        <dbReference type="Proteomes" id="UP000324800"/>
    </source>
</evidence>
<feature type="domain" description="Tyrosine specific protein phosphatases" evidence="2">
    <location>
        <begin position="187"/>
        <end position="274"/>
    </location>
</feature>
<accession>A0A5J4TDV2</accession>
<dbReference type="Gene3D" id="3.90.190.10">
    <property type="entry name" value="Protein tyrosine phosphatase superfamily"/>
    <property type="match status" value="1"/>
</dbReference>
<evidence type="ECO:0000259" key="1">
    <source>
        <dbReference type="PROSITE" id="PS50055"/>
    </source>
</evidence>
<dbReference type="OrthoDB" id="10253954at2759"/>
<dbReference type="SMART" id="SM00194">
    <property type="entry name" value="PTPc"/>
    <property type="match status" value="1"/>
</dbReference>
<dbReference type="PRINTS" id="PR00700">
    <property type="entry name" value="PRTYPHPHTASE"/>
</dbReference>
<proteinExistence type="predicted"/>
<dbReference type="SUPFAM" id="SSF52799">
    <property type="entry name" value="(Phosphotyrosine protein) phosphatases II"/>
    <property type="match status" value="1"/>
</dbReference>
<gene>
    <name evidence="3" type="ORF">EZS28_048828</name>
</gene>
<dbReference type="PROSITE" id="PS50056">
    <property type="entry name" value="TYR_PHOSPHATASE_2"/>
    <property type="match status" value="1"/>
</dbReference>
<protein>
    <submittedName>
        <fullName evidence="3">Putative tyrosine-protein phosphatase</fullName>
    </submittedName>
</protein>
<feature type="non-terminal residue" evidence="3">
    <location>
        <position position="274"/>
    </location>
</feature>
<dbReference type="Pfam" id="PF00102">
    <property type="entry name" value="Y_phosphatase"/>
    <property type="match status" value="1"/>
</dbReference>
<dbReference type="InterPro" id="IPR050348">
    <property type="entry name" value="Protein-Tyr_Phosphatase"/>
</dbReference>
<evidence type="ECO:0000259" key="2">
    <source>
        <dbReference type="PROSITE" id="PS50056"/>
    </source>
</evidence>
<dbReference type="InterPro" id="IPR029021">
    <property type="entry name" value="Prot-tyrosine_phosphatase-like"/>
</dbReference>
<dbReference type="AlphaFoldDB" id="A0A5J4TDV2"/>
<sequence length="274" mass="31539">MEKDKQILTQHTSDAEVPDIAEEYKNIDPEDYDGTIQLAKTNKSLNRYTNILPWDDHIPHLDGIDPNYFNGSEYIVYRHIILTQAPLENTIEQFWIVIYQHNVTTIVKLVENDPERCYAYWSNNDQNICIVKYEIRALDIPTQEESDKETVRWKLFAIKEVDGTDERKITFLEYIHWPDHGIPDQCVTLLTLIKATHATADGLMKTALIHSSAGIGRSGAFSAIHLVLVKFLDATRGKNLSNLSKDDSFKTTLEKLIQELPSIPSIVRKLRLFR</sequence>
<dbReference type="PANTHER" id="PTHR19134">
    <property type="entry name" value="RECEPTOR-TYPE TYROSINE-PROTEIN PHOSPHATASE"/>
    <property type="match status" value="1"/>
</dbReference>
<organism evidence="3 4">
    <name type="scientific">Streblomastix strix</name>
    <dbReference type="NCBI Taxonomy" id="222440"/>
    <lineage>
        <taxon>Eukaryota</taxon>
        <taxon>Metamonada</taxon>
        <taxon>Preaxostyla</taxon>
        <taxon>Oxymonadida</taxon>
        <taxon>Streblomastigidae</taxon>
        <taxon>Streblomastix</taxon>
    </lineage>
</organism>